<evidence type="ECO:0000256" key="2">
    <source>
        <dbReference type="ARBA" id="ARBA00023043"/>
    </source>
</evidence>
<dbReference type="InterPro" id="IPR036770">
    <property type="entry name" value="Ankyrin_rpt-contain_sf"/>
</dbReference>
<dbReference type="PROSITE" id="PS50088">
    <property type="entry name" value="ANK_REPEAT"/>
    <property type="match status" value="5"/>
</dbReference>
<comment type="caution">
    <text evidence="4">The sequence shown here is derived from an EMBL/GenBank/DDBJ whole genome shotgun (WGS) entry which is preliminary data.</text>
</comment>
<dbReference type="PROSITE" id="PS50297">
    <property type="entry name" value="ANK_REP_REGION"/>
    <property type="match status" value="4"/>
</dbReference>
<evidence type="ECO:0000256" key="1">
    <source>
        <dbReference type="ARBA" id="ARBA00022737"/>
    </source>
</evidence>
<accession>A0A401KX06</accession>
<keyword evidence="1" id="KW-0677">Repeat</keyword>
<proteinExistence type="predicted"/>
<keyword evidence="2 3" id="KW-0040">ANK repeat</keyword>
<sequence>MSSLDSTESTLAEVKQLTILGREDSLLQTDAEDSDARLALGMECLLGKEESVRDLLAKRRRVRTMDGSTGWAEQLSIALDYKNALSTIVPFKEYQKRISKTIGGRTPLSCAAEGGNPKIVRMLLEDGEDVNERDADRSNGVPLHYAAYDESLEAFELLLQQKVDIEATNIDGHTTLAVAARYYQSAAVDVLLDKCKPNVNPKDVHGYTPLLLLVNATPDNSWEADARRKIMRRLIQEGADMEARQGSNGRTALHIAAARGSIEDMVLLLENGADVNISSAEGLTALDLAAIQGNLEMVTLLLDHNAKVDTLGIRKITPLDQVIMANDNNKDRPRIIELLLQRKPDLLLHKSASNLLMEEVTTMGMAVCLGTPEMVRVLLRYPGSDAKQSVLRMPLLCWAAVQSKADMVETLIQQGVSLQEVDGRYGRNALSWAVIKGKQDIVTRLLQTPGIGWDDVDQQGRSALFHAAVTGNEEMFEELRSRGSAVHRPDQFGFTPLFVAVQHGRESLVRRILGDHPLTQEPRDGSGRSLSWWIRSTGNDALRETIVGYGMQLGGQVLIEESHSYLRYESSRSIQDCDICTLPLNRDNRGIECGSGCRKYRICHICCQFGASCKDFAE</sequence>
<protein>
    <submittedName>
        <fullName evidence="4">Ankyrin repeat domain-containing protein 50</fullName>
    </submittedName>
</protein>
<dbReference type="PANTHER" id="PTHR24123:SF33">
    <property type="entry name" value="PROTEIN HOS4"/>
    <property type="match status" value="1"/>
</dbReference>
<dbReference type="STRING" id="105351.A0A401KX06"/>
<evidence type="ECO:0000313" key="4">
    <source>
        <dbReference type="EMBL" id="GCB23805.1"/>
    </source>
</evidence>
<feature type="repeat" description="ANK" evidence="3">
    <location>
        <begin position="281"/>
        <end position="313"/>
    </location>
</feature>
<dbReference type="InterPro" id="IPR002110">
    <property type="entry name" value="Ankyrin_rpt"/>
</dbReference>
<dbReference type="Proteomes" id="UP000286921">
    <property type="component" value="Unassembled WGS sequence"/>
</dbReference>
<feature type="repeat" description="ANK" evidence="3">
    <location>
        <begin position="459"/>
        <end position="491"/>
    </location>
</feature>
<organism evidence="4 5">
    <name type="scientific">Aspergillus awamori</name>
    <name type="common">Black koji mold</name>
    <dbReference type="NCBI Taxonomy" id="105351"/>
    <lineage>
        <taxon>Eukaryota</taxon>
        <taxon>Fungi</taxon>
        <taxon>Dikarya</taxon>
        <taxon>Ascomycota</taxon>
        <taxon>Pezizomycotina</taxon>
        <taxon>Eurotiomycetes</taxon>
        <taxon>Eurotiomycetidae</taxon>
        <taxon>Eurotiales</taxon>
        <taxon>Aspergillaceae</taxon>
        <taxon>Aspergillus</taxon>
    </lineage>
</organism>
<dbReference type="SUPFAM" id="SSF48403">
    <property type="entry name" value="Ankyrin repeat"/>
    <property type="match status" value="2"/>
</dbReference>
<feature type="repeat" description="ANK" evidence="3">
    <location>
        <begin position="138"/>
        <end position="170"/>
    </location>
</feature>
<dbReference type="Pfam" id="PF12796">
    <property type="entry name" value="Ank_2"/>
    <property type="match status" value="4"/>
</dbReference>
<keyword evidence="5" id="KW-1185">Reference proteome</keyword>
<dbReference type="InterPro" id="IPR051165">
    <property type="entry name" value="Multifunctional_ANK_Repeat"/>
</dbReference>
<dbReference type="SMART" id="SM00248">
    <property type="entry name" value="ANK"/>
    <property type="match status" value="12"/>
</dbReference>
<evidence type="ECO:0000256" key="3">
    <source>
        <dbReference type="PROSITE-ProRule" id="PRU00023"/>
    </source>
</evidence>
<dbReference type="AlphaFoldDB" id="A0A401KX06"/>
<name>A0A401KX06_ASPAW</name>
<reference evidence="4 5" key="1">
    <citation type="submission" date="2016-09" db="EMBL/GenBank/DDBJ databases">
        <title>Aspergillus awamori IFM 58123T.</title>
        <authorList>
            <person name="Kusuya Y."/>
            <person name="Shimizu M."/>
            <person name="Takahashi H."/>
            <person name="Yaguchi T."/>
        </authorList>
    </citation>
    <scope>NUCLEOTIDE SEQUENCE [LARGE SCALE GENOMIC DNA]</scope>
    <source>
        <strain evidence="4 5">IFM 58123</strain>
    </source>
</reference>
<dbReference type="PANTHER" id="PTHR24123">
    <property type="entry name" value="ANKYRIN REPEAT-CONTAINING"/>
    <property type="match status" value="1"/>
</dbReference>
<dbReference type="EMBL" id="BDHI01000015">
    <property type="protein sequence ID" value="GCB23805.1"/>
    <property type="molecule type" value="Genomic_DNA"/>
</dbReference>
<feature type="repeat" description="ANK" evidence="3">
    <location>
        <begin position="103"/>
        <end position="135"/>
    </location>
</feature>
<evidence type="ECO:0000313" key="5">
    <source>
        <dbReference type="Proteomes" id="UP000286921"/>
    </source>
</evidence>
<gene>
    <name evidence="4" type="ORF">AAWM_06690</name>
</gene>
<feature type="repeat" description="ANK" evidence="3">
    <location>
        <begin position="248"/>
        <end position="280"/>
    </location>
</feature>
<dbReference type="Gene3D" id="1.25.40.20">
    <property type="entry name" value="Ankyrin repeat-containing domain"/>
    <property type="match status" value="4"/>
</dbReference>